<protein>
    <recommendedName>
        <fullName evidence="3">Winged helix DNA-binding domain-containing protein</fullName>
    </recommendedName>
</protein>
<dbReference type="EMBL" id="BMUT01000006">
    <property type="protein sequence ID" value="GGX84913.1"/>
    <property type="molecule type" value="Genomic_DNA"/>
</dbReference>
<dbReference type="InterPro" id="IPR009351">
    <property type="entry name" value="AlkZ-like"/>
</dbReference>
<proteinExistence type="predicted"/>
<name>A0ABQ2YI52_9ACTN</name>
<dbReference type="Proteomes" id="UP000659223">
    <property type="component" value="Unassembled WGS sequence"/>
</dbReference>
<evidence type="ECO:0000313" key="1">
    <source>
        <dbReference type="EMBL" id="GGX84913.1"/>
    </source>
</evidence>
<dbReference type="RefSeq" id="WP_190022439.1">
    <property type="nucleotide sequence ID" value="NZ_BMUT01000006.1"/>
</dbReference>
<sequence>MSSSPRARLSDDQRRARLARRHLLHPAHRAGSAEEVADALVGLHATDAATVYLSACARLAEPFPAEVERALYEDVTLVKLLSMRRTLFAVTTELAPYVSSSTTRAIALRERATLLKHLRENSEGHAPWDEQRLARTEREVLDALAARGEATTAELGKDVPALRETLLMSPGKPYESRQSIGSRVLRMLASDGHLRRARPRGSWTSSLYPWALVPQIPDIDVREAKAELARRWLAAYGPATEADLKWWTGWTLGDTRKALADVGVEDVELADGATGHVLPGDVPAADEAPGPWAALLPGLDPTAMGWRGRDWYLSPDHVPALFDRAGNVGPTVWWNGRIVGGWAQRADGEIVWRLLADTGREAESAIAAEAARLSAWLGTVRVTPRFRTPLERELAGGVGATGRRKA</sequence>
<comment type="caution">
    <text evidence="1">The sequence shown here is derived from an EMBL/GenBank/DDBJ whole genome shotgun (WGS) entry which is preliminary data.</text>
</comment>
<dbReference type="Pfam" id="PF06224">
    <property type="entry name" value="AlkZ-like"/>
    <property type="match status" value="1"/>
</dbReference>
<dbReference type="PANTHER" id="PTHR38479:SF2">
    <property type="entry name" value="WINGED HELIX DNA-BINDING DOMAIN-CONTAINING PROTEIN"/>
    <property type="match status" value="1"/>
</dbReference>
<keyword evidence="2" id="KW-1185">Reference proteome</keyword>
<evidence type="ECO:0008006" key="3">
    <source>
        <dbReference type="Google" id="ProtNLM"/>
    </source>
</evidence>
<accession>A0ABQ2YI52</accession>
<gene>
    <name evidence="1" type="ORF">GCM10010324_33280</name>
</gene>
<dbReference type="PANTHER" id="PTHR38479">
    <property type="entry name" value="LMO0824 PROTEIN"/>
    <property type="match status" value="1"/>
</dbReference>
<organism evidence="1 2">
    <name type="scientific">Streptomyces hiroshimensis</name>
    <dbReference type="NCBI Taxonomy" id="66424"/>
    <lineage>
        <taxon>Bacteria</taxon>
        <taxon>Bacillati</taxon>
        <taxon>Actinomycetota</taxon>
        <taxon>Actinomycetes</taxon>
        <taxon>Kitasatosporales</taxon>
        <taxon>Streptomycetaceae</taxon>
        <taxon>Streptomyces</taxon>
    </lineage>
</organism>
<reference evidence="2" key="1">
    <citation type="journal article" date="2019" name="Int. J. Syst. Evol. Microbiol.">
        <title>The Global Catalogue of Microorganisms (GCM) 10K type strain sequencing project: providing services to taxonomists for standard genome sequencing and annotation.</title>
        <authorList>
            <consortium name="The Broad Institute Genomics Platform"/>
            <consortium name="The Broad Institute Genome Sequencing Center for Infectious Disease"/>
            <person name="Wu L."/>
            <person name="Ma J."/>
        </authorList>
    </citation>
    <scope>NUCLEOTIDE SEQUENCE [LARGE SCALE GENOMIC DNA]</scope>
    <source>
        <strain evidence="2">JCM 4586</strain>
    </source>
</reference>
<evidence type="ECO:0000313" key="2">
    <source>
        <dbReference type="Proteomes" id="UP000659223"/>
    </source>
</evidence>